<keyword evidence="9" id="KW-0862">Zinc</keyword>
<keyword evidence="10" id="KW-0482">Metalloprotease</keyword>
<evidence type="ECO:0000256" key="14">
    <source>
        <dbReference type="SAM" id="MobiDB-lite"/>
    </source>
</evidence>
<comment type="catalytic activity">
    <reaction evidence="11">
        <text>C-terminal L-alpha-aminoacyl-L-glutamyl-L-glutamyl-[tubulin] + H2O = C-terminal L-alpha-aminoacyl-L-glutamyl-[tubulin] + L-glutamate</text>
        <dbReference type="Rhea" id="RHEA:63792"/>
        <dbReference type="Rhea" id="RHEA-COMP:16435"/>
        <dbReference type="Rhea" id="RHEA-COMP:16436"/>
        <dbReference type="ChEBI" id="CHEBI:15377"/>
        <dbReference type="ChEBI" id="CHEBI:29985"/>
        <dbReference type="ChEBI" id="CHEBI:149555"/>
        <dbReference type="ChEBI" id="CHEBI:149556"/>
        <dbReference type="EC" id="3.4.17.24"/>
    </reaction>
    <physiologicalReaction direction="left-to-right" evidence="11">
        <dbReference type="Rhea" id="RHEA:63793"/>
    </physiologicalReaction>
</comment>
<keyword evidence="4" id="KW-0963">Cytoplasm</keyword>
<evidence type="ECO:0000256" key="7">
    <source>
        <dbReference type="ARBA" id="ARBA00022723"/>
    </source>
</evidence>
<evidence type="ECO:0000256" key="9">
    <source>
        <dbReference type="ARBA" id="ARBA00022833"/>
    </source>
</evidence>
<dbReference type="OMA" id="LEYNMPS"/>
<feature type="region of interest" description="Disordered" evidence="14">
    <location>
        <begin position="362"/>
        <end position="423"/>
    </location>
</feature>
<sequence length="1141" mass="129882">MAAASEECRSADRSVGTRLNSLFQLLEKTLSRTAGNKKSDISEELTQIRYVTSKLLTVISSQDKAQKDIILKQSNNIEILVNILQTIYDDNVVISVINIINELLGKAPFGKRASILVNHGVSSVLFNILRQAVSADNTLPEDAQLTIHCILGRIGHKDRKFAVKARLNNVLLLTLNLLKSNTSSFKNMQILLQVFKYYTSNSVNASYVGKHNSISILFKIIALCGKKHTTVLKLALDSLNNLTKSKSNSARTIGMGGVTTLLTLYTEWHQFDTKHKYNNLKKSILHILKNITNLKSGRKALLESDGIRILYETCQDISESREMESLILLASIIMRKCCPRNKLPLENTDSAVTFPLPLSDRHVPDCEVPDSDNGTSNGNESDHSSLDNDDDIDSDDERFRTDHSEDQEDDQTDAIEQPEPRSVEELRSYSKFFPELFEFETRPVSRQSISGVKSDFVTPEADNQSILSVPTCRRVHSFSNISETLPKLYQNSTTSSESDSVLFQFDKLKLKNRHSVPDLQFESKTKVDSATAVNLKTGTSVFTLDVQLPSPIKSNSKSATDAMCITPLVTPRDQLEEFIATSVVEDYEEDVFDWFKDPQLYSQLARETKSVYRFEKVAYPDLNSARGNSNPEKLYNRKFGVQRVKIFEDIDRMIHSDLLIERIVYDLGEVVNDTNYSILNVDHLIFNAQFESANLRRVIQVREFEYDLILNPDINTNHHHQWFYFQVSNMIADVPYRFNIVNCEKINSQFNFGMKPVIYSVGEAMEGRDGWMRTGTDICYYKNHFIRSAITTGGVKGKSYYTTTFTVTFKHDRDICYLAYHYPYTYTTLKCHLYHWESICDASQIFYRHQSLCETLAGNSVPVLTITAQPSPNDNDNAEFKRRPYIFLSSRVHPGESNSSWVMKGSIDYLLSSHPAAQRLRETYIFKIVPMLNPDGVINGNHRSSLVAEDLNRRWSRPCPKLHPTIYHSKGLLHYLNMINRTPMVSCDYHGHSRRKNIFMYGCSPSLSWIPNDTQNPASTGNKHEDNGFKTLPRLLSISSPAFCLQNCSFVVERCKESTARVVIWRQLGVARSYTMESSYCGCDQGKYKDQHLNTNILEEMGHKFCESLMRIVRSNVINDSNSMESKDVLQFLEASAATYR</sequence>
<feature type="active site" description="Proton donor/acceptor" evidence="13">
    <location>
        <position position="1077"/>
    </location>
</feature>
<dbReference type="GeneID" id="20246048"/>
<evidence type="ECO:0000256" key="2">
    <source>
        <dbReference type="ARBA" id="ARBA00004496"/>
    </source>
</evidence>
<dbReference type="EMBL" id="KB199650">
    <property type="protein sequence ID" value="ESP05203.1"/>
    <property type="molecule type" value="Genomic_DNA"/>
</dbReference>
<dbReference type="Gene3D" id="2.60.40.3120">
    <property type="match status" value="1"/>
</dbReference>
<dbReference type="GO" id="GO:0006508">
    <property type="term" value="P:proteolysis"/>
    <property type="evidence" value="ECO:0007669"/>
    <property type="project" value="UniProtKB-KW"/>
</dbReference>
<keyword evidence="8" id="KW-0378">Hydrolase</keyword>
<accession>V4B425</accession>
<evidence type="ECO:0000256" key="6">
    <source>
        <dbReference type="ARBA" id="ARBA00022670"/>
    </source>
</evidence>
<feature type="domain" description="Peptidase M14" evidence="15">
    <location>
        <begin position="822"/>
        <end position="1113"/>
    </location>
</feature>
<evidence type="ECO:0000313" key="16">
    <source>
        <dbReference type="EMBL" id="ESP05203.1"/>
    </source>
</evidence>
<dbReference type="InterPro" id="IPR033852">
    <property type="entry name" value="CBPC1/4"/>
</dbReference>
<dbReference type="Gene3D" id="3.40.630.10">
    <property type="entry name" value="Zn peptidases"/>
    <property type="match status" value="1"/>
</dbReference>
<evidence type="ECO:0000259" key="15">
    <source>
        <dbReference type="PROSITE" id="PS52035"/>
    </source>
</evidence>
<evidence type="ECO:0000256" key="1">
    <source>
        <dbReference type="ARBA" id="ARBA00001947"/>
    </source>
</evidence>
<dbReference type="AlphaFoldDB" id="V4B425"/>
<dbReference type="Gene3D" id="1.25.10.10">
    <property type="entry name" value="Leucine-rich Repeat Variant"/>
    <property type="match status" value="1"/>
</dbReference>
<reference evidence="16 17" key="1">
    <citation type="journal article" date="2013" name="Nature">
        <title>Insights into bilaterian evolution from three spiralian genomes.</title>
        <authorList>
            <person name="Simakov O."/>
            <person name="Marletaz F."/>
            <person name="Cho S.J."/>
            <person name="Edsinger-Gonzales E."/>
            <person name="Havlak P."/>
            <person name="Hellsten U."/>
            <person name="Kuo D.H."/>
            <person name="Larsson T."/>
            <person name="Lv J."/>
            <person name="Arendt D."/>
            <person name="Savage R."/>
            <person name="Osoegawa K."/>
            <person name="de Jong P."/>
            <person name="Grimwood J."/>
            <person name="Chapman J.A."/>
            <person name="Shapiro H."/>
            <person name="Aerts A."/>
            <person name="Otillar R.P."/>
            <person name="Terry A.Y."/>
            <person name="Boore J.L."/>
            <person name="Grigoriev I.V."/>
            <person name="Lindberg D.R."/>
            <person name="Seaver E.C."/>
            <person name="Weisblat D.A."/>
            <person name="Putnam N.H."/>
            <person name="Rokhsar D.S."/>
        </authorList>
    </citation>
    <scope>NUCLEOTIDE SEQUENCE [LARGE SCALE GENOMIC DNA]</scope>
</reference>
<comment type="similarity">
    <text evidence="3 13">Belongs to the peptidase M14 family.</text>
</comment>
<dbReference type="InterPro" id="IPR011989">
    <property type="entry name" value="ARM-like"/>
</dbReference>
<gene>
    <name evidence="16" type="ORF">LOTGIDRAFT_208161</name>
</gene>
<dbReference type="InterPro" id="IPR000834">
    <property type="entry name" value="Peptidase_M14"/>
</dbReference>
<dbReference type="SUPFAM" id="SSF48371">
    <property type="entry name" value="ARM repeat"/>
    <property type="match status" value="1"/>
</dbReference>
<dbReference type="HOGENOM" id="CLU_007391_0_0_1"/>
<dbReference type="CDD" id="cd06906">
    <property type="entry name" value="M14_Nna1"/>
    <property type="match status" value="1"/>
</dbReference>
<comment type="subcellular location">
    <subcellularLocation>
        <location evidence="2">Cytoplasm</location>
    </subcellularLocation>
</comment>
<dbReference type="Proteomes" id="UP000030746">
    <property type="component" value="Unassembled WGS sequence"/>
</dbReference>
<evidence type="ECO:0000256" key="3">
    <source>
        <dbReference type="ARBA" id="ARBA00005988"/>
    </source>
</evidence>
<keyword evidence="6" id="KW-0645">Protease</keyword>
<protein>
    <recommendedName>
        <fullName evidence="12">tubulin-glutamate carboxypeptidase</fullName>
        <ecNumber evidence="12">3.4.17.24</ecNumber>
    </recommendedName>
</protein>
<dbReference type="GO" id="GO:0008270">
    <property type="term" value="F:zinc ion binding"/>
    <property type="evidence" value="ECO:0007669"/>
    <property type="project" value="InterPro"/>
</dbReference>
<dbReference type="RefSeq" id="XP_009043748.1">
    <property type="nucleotide sequence ID" value="XM_009045500.1"/>
</dbReference>
<dbReference type="InterPro" id="IPR050821">
    <property type="entry name" value="Cytosolic_carboxypeptidase"/>
</dbReference>
<dbReference type="KEGG" id="lgi:LOTGIDRAFT_208161"/>
<dbReference type="InterPro" id="IPR040626">
    <property type="entry name" value="Pepdidase_M14_N"/>
</dbReference>
<keyword evidence="5" id="KW-0121">Carboxypeptidase</keyword>
<dbReference type="PANTHER" id="PTHR12756">
    <property type="entry name" value="CYTOSOLIC CARBOXYPEPTIDASE"/>
    <property type="match status" value="1"/>
</dbReference>
<dbReference type="EC" id="3.4.17.24" evidence="12"/>
<dbReference type="PROSITE" id="PS52035">
    <property type="entry name" value="PEPTIDASE_M14"/>
    <property type="match status" value="1"/>
</dbReference>
<evidence type="ECO:0000256" key="10">
    <source>
        <dbReference type="ARBA" id="ARBA00023049"/>
    </source>
</evidence>
<dbReference type="STRING" id="225164.V4B425"/>
<dbReference type="Pfam" id="PF18027">
    <property type="entry name" value="Pepdidase_M14_N"/>
    <property type="match status" value="1"/>
</dbReference>
<evidence type="ECO:0000256" key="5">
    <source>
        <dbReference type="ARBA" id="ARBA00022645"/>
    </source>
</evidence>
<dbReference type="GO" id="GO:0005737">
    <property type="term" value="C:cytoplasm"/>
    <property type="evidence" value="ECO:0007669"/>
    <property type="project" value="UniProtKB-SubCell"/>
</dbReference>
<evidence type="ECO:0000256" key="12">
    <source>
        <dbReference type="ARBA" id="ARBA00026108"/>
    </source>
</evidence>
<evidence type="ECO:0000313" key="17">
    <source>
        <dbReference type="Proteomes" id="UP000030746"/>
    </source>
</evidence>
<feature type="compositionally biased region" description="Acidic residues" evidence="14">
    <location>
        <begin position="387"/>
        <end position="396"/>
    </location>
</feature>
<dbReference type="FunFam" id="2.60.40.3120:FF:000001">
    <property type="entry name" value="cytosolic carboxypeptidase 1 isoform X1"/>
    <property type="match status" value="1"/>
</dbReference>
<keyword evidence="17" id="KW-1185">Reference proteome</keyword>
<dbReference type="InterPro" id="IPR016024">
    <property type="entry name" value="ARM-type_fold"/>
</dbReference>
<comment type="cofactor">
    <cofactor evidence="1">
        <name>Zn(2+)</name>
        <dbReference type="ChEBI" id="CHEBI:29105"/>
    </cofactor>
</comment>
<evidence type="ECO:0000256" key="11">
    <source>
        <dbReference type="ARBA" id="ARBA00024524"/>
    </source>
</evidence>
<dbReference type="CTD" id="20246048"/>
<organism evidence="16 17">
    <name type="scientific">Lottia gigantea</name>
    <name type="common">Giant owl limpet</name>
    <dbReference type="NCBI Taxonomy" id="225164"/>
    <lineage>
        <taxon>Eukaryota</taxon>
        <taxon>Metazoa</taxon>
        <taxon>Spiralia</taxon>
        <taxon>Lophotrochozoa</taxon>
        <taxon>Mollusca</taxon>
        <taxon>Gastropoda</taxon>
        <taxon>Patellogastropoda</taxon>
        <taxon>Lottioidea</taxon>
        <taxon>Lottiidae</taxon>
        <taxon>Lottia</taxon>
    </lineage>
</organism>
<dbReference type="Pfam" id="PF25571">
    <property type="entry name" value="TPR_CCP1_N"/>
    <property type="match status" value="1"/>
</dbReference>
<keyword evidence="7" id="KW-0479">Metal-binding</keyword>
<evidence type="ECO:0000256" key="4">
    <source>
        <dbReference type="ARBA" id="ARBA00022490"/>
    </source>
</evidence>
<dbReference type="PANTHER" id="PTHR12756:SF11">
    <property type="entry name" value="CYTOSOLIC CARBOXYPEPTIDASE 1"/>
    <property type="match status" value="1"/>
</dbReference>
<dbReference type="SUPFAM" id="SSF53187">
    <property type="entry name" value="Zn-dependent exopeptidases"/>
    <property type="match status" value="1"/>
</dbReference>
<proteinExistence type="inferred from homology"/>
<evidence type="ECO:0000256" key="8">
    <source>
        <dbReference type="ARBA" id="ARBA00022801"/>
    </source>
</evidence>
<dbReference type="OrthoDB" id="10253041at2759"/>
<dbReference type="Pfam" id="PF00246">
    <property type="entry name" value="Peptidase_M14"/>
    <property type="match status" value="1"/>
</dbReference>
<evidence type="ECO:0000256" key="13">
    <source>
        <dbReference type="PROSITE-ProRule" id="PRU01379"/>
    </source>
</evidence>
<dbReference type="GO" id="GO:0004181">
    <property type="term" value="F:metallocarboxypeptidase activity"/>
    <property type="evidence" value="ECO:0007669"/>
    <property type="project" value="InterPro"/>
</dbReference>
<name>V4B425_LOTGI</name>